<name>A0A8J3FMV7_9ACTN</name>
<organism evidence="2 3">
    <name type="scientific">Mangrovihabitans endophyticus</name>
    <dbReference type="NCBI Taxonomy" id="1751298"/>
    <lineage>
        <taxon>Bacteria</taxon>
        <taxon>Bacillati</taxon>
        <taxon>Actinomycetota</taxon>
        <taxon>Actinomycetes</taxon>
        <taxon>Micromonosporales</taxon>
        <taxon>Micromonosporaceae</taxon>
        <taxon>Mangrovihabitans</taxon>
    </lineage>
</organism>
<feature type="transmembrane region" description="Helical" evidence="1">
    <location>
        <begin position="43"/>
        <end position="68"/>
    </location>
</feature>
<protein>
    <submittedName>
        <fullName evidence="2">Uncharacterized protein</fullName>
    </submittedName>
</protein>
<evidence type="ECO:0000313" key="3">
    <source>
        <dbReference type="Proteomes" id="UP000656042"/>
    </source>
</evidence>
<keyword evidence="1" id="KW-0472">Membrane</keyword>
<evidence type="ECO:0000313" key="2">
    <source>
        <dbReference type="EMBL" id="GGK79189.1"/>
    </source>
</evidence>
<keyword evidence="3" id="KW-1185">Reference proteome</keyword>
<keyword evidence="1" id="KW-1133">Transmembrane helix</keyword>
<gene>
    <name evidence="2" type="ORF">GCM10012284_11480</name>
</gene>
<dbReference type="EMBL" id="BMMX01000002">
    <property type="protein sequence ID" value="GGK79189.1"/>
    <property type="molecule type" value="Genomic_DNA"/>
</dbReference>
<reference evidence="2" key="1">
    <citation type="journal article" date="2014" name="Int. J. Syst. Evol. Microbiol.">
        <title>Complete genome sequence of Corynebacterium casei LMG S-19264T (=DSM 44701T), isolated from a smear-ripened cheese.</title>
        <authorList>
            <consortium name="US DOE Joint Genome Institute (JGI-PGF)"/>
            <person name="Walter F."/>
            <person name="Albersmeier A."/>
            <person name="Kalinowski J."/>
            <person name="Ruckert C."/>
        </authorList>
    </citation>
    <scope>NUCLEOTIDE SEQUENCE</scope>
    <source>
        <strain evidence="2">CGMCC 4.7299</strain>
    </source>
</reference>
<proteinExistence type="predicted"/>
<accession>A0A8J3FMV7</accession>
<dbReference type="AlphaFoldDB" id="A0A8J3FMV7"/>
<sequence length="70" mass="6934">MIICCGPAGAPGAPTINWMGCAYGVASRGGGENRRRIAGRVPIIAAIITAAGAVTAAVVAGAFSFVGWRC</sequence>
<reference evidence="2" key="2">
    <citation type="submission" date="2020-09" db="EMBL/GenBank/DDBJ databases">
        <authorList>
            <person name="Sun Q."/>
            <person name="Zhou Y."/>
        </authorList>
    </citation>
    <scope>NUCLEOTIDE SEQUENCE</scope>
    <source>
        <strain evidence="2">CGMCC 4.7299</strain>
    </source>
</reference>
<keyword evidence="1" id="KW-0812">Transmembrane</keyword>
<dbReference type="Proteomes" id="UP000656042">
    <property type="component" value="Unassembled WGS sequence"/>
</dbReference>
<evidence type="ECO:0000256" key="1">
    <source>
        <dbReference type="SAM" id="Phobius"/>
    </source>
</evidence>
<comment type="caution">
    <text evidence="2">The sequence shown here is derived from an EMBL/GenBank/DDBJ whole genome shotgun (WGS) entry which is preliminary data.</text>
</comment>